<dbReference type="Proteomes" id="UP001374535">
    <property type="component" value="Chromosome 1"/>
</dbReference>
<evidence type="ECO:0000313" key="2">
    <source>
        <dbReference type="Proteomes" id="UP001374535"/>
    </source>
</evidence>
<dbReference type="EMBL" id="CP144700">
    <property type="protein sequence ID" value="WVZ23433.1"/>
    <property type="molecule type" value="Genomic_DNA"/>
</dbReference>
<evidence type="ECO:0000313" key="1">
    <source>
        <dbReference type="EMBL" id="WVZ23433.1"/>
    </source>
</evidence>
<organism evidence="1 2">
    <name type="scientific">Vigna mungo</name>
    <name type="common">Black gram</name>
    <name type="synonym">Phaseolus mungo</name>
    <dbReference type="NCBI Taxonomy" id="3915"/>
    <lineage>
        <taxon>Eukaryota</taxon>
        <taxon>Viridiplantae</taxon>
        <taxon>Streptophyta</taxon>
        <taxon>Embryophyta</taxon>
        <taxon>Tracheophyta</taxon>
        <taxon>Spermatophyta</taxon>
        <taxon>Magnoliopsida</taxon>
        <taxon>eudicotyledons</taxon>
        <taxon>Gunneridae</taxon>
        <taxon>Pentapetalae</taxon>
        <taxon>rosids</taxon>
        <taxon>fabids</taxon>
        <taxon>Fabales</taxon>
        <taxon>Fabaceae</taxon>
        <taxon>Papilionoideae</taxon>
        <taxon>50 kb inversion clade</taxon>
        <taxon>NPAAA clade</taxon>
        <taxon>indigoferoid/millettioid clade</taxon>
        <taxon>Phaseoleae</taxon>
        <taxon>Vigna</taxon>
    </lineage>
</organism>
<proteinExistence type="predicted"/>
<accession>A0AAQ3SBF3</accession>
<gene>
    <name evidence="1" type="ORF">V8G54_001977</name>
</gene>
<reference evidence="1 2" key="1">
    <citation type="journal article" date="2023" name="Life. Sci Alliance">
        <title>Evolutionary insights into 3D genome organization and epigenetic landscape of Vigna mungo.</title>
        <authorList>
            <person name="Junaid A."/>
            <person name="Singh B."/>
            <person name="Bhatia S."/>
        </authorList>
    </citation>
    <scope>NUCLEOTIDE SEQUENCE [LARGE SCALE GENOMIC DNA]</scope>
    <source>
        <strain evidence="1">Urdbean</strain>
    </source>
</reference>
<name>A0AAQ3SBF3_VIGMU</name>
<keyword evidence="2" id="KW-1185">Reference proteome</keyword>
<protein>
    <submittedName>
        <fullName evidence="1">Uncharacterized protein</fullName>
    </submittedName>
</protein>
<sequence>MRKAANHVLVLQYYEMEFYADVCEPEIDFNVYDHVHDVPLEVADFTPCFDHSHITNAAFTIDKVHMPAYSVFDDCTDLNALVDEETDRDAILDDVKVDMANFENASTGDCEICEEISSAICSAANCFAGAKEEYIMCKMDGNDSNEANDSAENTTNINNIVHHLKEAVDTETALVKAGDGVSAVQGTWNTESAAIEWGVLYATARCLESA</sequence>
<dbReference type="AlphaFoldDB" id="A0AAQ3SBF3"/>